<evidence type="ECO:0000313" key="5">
    <source>
        <dbReference type="Proteomes" id="UP000216538"/>
    </source>
</evidence>
<dbReference type="PROSITE" id="PS50404">
    <property type="entry name" value="GST_NTER"/>
    <property type="match status" value="1"/>
</dbReference>
<dbReference type="GO" id="GO:0016034">
    <property type="term" value="F:maleylacetoacetate isomerase activity"/>
    <property type="evidence" value="ECO:0007669"/>
    <property type="project" value="TreeGrafter"/>
</dbReference>
<reference evidence="3 5" key="2">
    <citation type="submission" date="2017-07" db="EMBL/GenBank/DDBJ databases">
        <title>Shotgun whole genome sequences of three halophilic bacterial isolates.</title>
        <authorList>
            <person name="Pozzo T."/>
            <person name="Higdon S.M."/>
            <person name="Quillaguaman J."/>
        </authorList>
    </citation>
    <scope>NUCLEOTIDE SEQUENCE [LARGE SCALE GENOMIC DNA]</scope>
    <source>
        <strain evidence="3 5">LC1</strain>
    </source>
</reference>
<evidence type="ECO:0000259" key="1">
    <source>
        <dbReference type="PROSITE" id="PS50404"/>
    </source>
</evidence>
<dbReference type="SUPFAM" id="SSF52833">
    <property type="entry name" value="Thioredoxin-like"/>
    <property type="match status" value="1"/>
</dbReference>
<dbReference type="EMBL" id="NPEY01000003">
    <property type="protein sequence ID" value="OZT75156.1"/>
    <property type="molecule type" value="Genomic_DNA"/>
</dbReference>
<dbReference type="InterPro" id="IPR004045">
    <property type="entry name" value="Glutathione_S-Trfase_N"/>
</dbReference>
<evidence type="ECO:0000313" key="2">
    <source>
        <dbReference type="EMBL" id="EHJ92878.1"/>
    </source>
</evidence>
<dbReference type="Gene3D" id="3.40.30.10">
    <property type="entry name" value="Glutaredoxin"/>
    <property type="match status" value="1"/>
</dbReference>
<dbReference type="PANTHER" id="PTHR42673:SF4">
    <property type="entry name" value="MALEYLACETOACETATE ISOMERASE"/>
    <property type="match status" value="1"/>
</dbReference>
<evidence type="ECO:0000313" key="3">
    <source>
        <dbReference type="EMBL" id="OZT75156.1"/>
    </source>
</evidence>
<dbReference type="PANTHER" id="PTHR42673">
    <property type="entry name" value="MALEYLACETOACETATE ISOMERASE"/>
    <property type="match status" value="1"/>
</dbReference>
<proteinExistence type="predicted"/>
<keyword evidence="5" id="KW-1185">Reference proteome</keyword>
<dbReference type="GO" id="GO:0004364">
    <property type="term" value="F:glutathione transferase activity"/>
    <property type="evidence" value="ECO:0007669"/>
    <property type="project" value="TreeGrafter"/>
</dbReference>
<dbReference type="Proteomes" id="UP000216538">
    <property type="component" value="Unassembled WGS sequence"/>
</dbReference>
<dbReference type="GO" id="GO:0006559">
    <property type="term" value="P:L-phenylalanine catabolic process"/>
    <property type="evidence" value="ECO:0007669"/>
    <property type="project" value="TreeGrafter"/>
</dbReference>
<protein>
    <submittedName>
        <fullName evidence="2">Beta-etherase</fullName>
    </submittedName>
    <submittedName>
        <fullName evidence="3">Glutathione S-transferase</fullName>
    </submittedName>
</protein>
<gene>
    <name evidence="3" type="ORF">CE457_05215</name>
    <name evidence="2" type="ORF">KUC_2836</name>
</gene>
<dbReference type="Gene3D" id="1.20.1050.10">
    <property type="match status" value="1"/>
</dbReference>
<dbReference type="Proteomes" id="UP000005756">
    <property type="component" value="Unassembled WGS sequence"/>
</dbReference>
<reference evidence="2 4" key="1">
    <citation type="submission" date="2011-10" db="EMBL/GenBank/DDBJ databases">
        <authorList>
            <person name="Quillaguamn J."/>
            <person name="Guzmn D."/>
            <person name="Balderrama-Subieta A."/>
            <person name="Cardona-Ortuo C."/>
            <person name="Guevara-Martnez M."/>
            <person name="Callisaya-Quispe N."/>
        </authorList>
    </citation>
    <scope>NUCLEOTIDE SEQUENCE [LARGE SCALE GENOMIC DNA]</scope>
    <source>
        <strain evidence="2 4">LC1</strain>
    </source>
</reference>
<dbReference type="CDD" id="cd03038">
    <property type="entry name" value="GST_N_etherase_LigE"/>
    <property type="match status" value="1"/>
</dbReference>
<dbReference type="SUPFAM" id="SSF47616">
    <property type="entry name" value="GST C-terminal domain-like"/>
    <property type="match status" value="1"/>
</dbReference>
<dbReference type="EMBL" id="JH393258">
    <property type="protein sequence ID" value="EHJ92878.1"/>
    <property type="molecule type" value="Genomic_DNA"/>
</dbReference>
<accession>A0A265E132</accession>
<evidence type="ECO:0000313" key="4">
    <source>
        <dbReference type="Proteomes" id="UP000005756"/>
    </source>
</evidence>
<dbReference type="STRING" id="1072583.KUC_2836"/>
<dbReference type="InterPro" id="IPR054416">
    <property type="entry name" value="GST_UstS-like_C"/>
</dbReference>
<dbReference type="Pfam" id="PF13409">
    <property type="entry name" value="GST_N_2"/>
    <property type="match status" value="1"/>
</dbReference>
<dbReference type="AlphaFoldDB" id="A0A265E132"/>
<feature type="domain" description="GST N-terminal" evidence="1">
    <location>
        <begin position="10"/>
        <end position="86"/>
    </location>
</feature>
<dbReference type="InterPro" id="IPR036282">
    <property type="entry name" value="Glutathione-S-Trfase_C_sf"/>
</dbReference>
<organism evidence="2 4">
    <name type="scientific">Vreelandella boliviensis LC1</name>
    <dbReference type="NCBI Taxonomy" id="1072583"/>
    <lineage>
        <taxon>Bacteria</taxon>
        <taxon>Pseudomonadati</taxon>
        <taxon>Pseudomonadota</taxon>
        <taxon>Gammaproteobacteria</taxon>
        <taxon>Oceanospirillales</taxon>
        <taxon>Halomonadaceae</taxon>
        <taxon>Vreelandella</taxon>
    </lineage>
</organism>
<dbReference type="InterPro" id="IPR036249">
    <property type="entry name" value="Thioredoxin-like_sf"/>
</dbReference>
<dbReference type="GO" id="GO:0006749">
    <property type="term" value="P:glutathione metabolic process"/>
    <property type="evidence" value="ECO:0007669"/>
    <property type="project" value="TreeGrafter"/>
</dbReference>
<name>A0A265E132_9GAMM</name>
<dbReference type="Pfam" id="PF22041">
    <property type="entry name" value="GST_C_7"/>
    <property type="match status" value="1"/>
</dbReference>
<sequence>MTVALKLYDLCGRDERLRFSPFCWRVRMAFAHKGLEFTTVAWRFLDKKALEFADYDKVPVLCDGEQVVTDSFEIMRYLDKTYPEAPVLGEGVSYQRVLLFKYFVERSMNPALFRIIAMDLFAAVHPDDRGYFRKTREERFGCTLEEFHQPEQGKQQLKQALAPVRDLLRESRFLDGDSPSGSDYLLFGSMMWAHVVSTQAVVEPGDPVDEWFKRMLSIHDGAASSALTVRDI</sequence>